<evidence type="ECO:0000256" key="2">
    <source>
        <dbReference type="ARBA" id="ARBA00010989"/>
    </source>
</evidence>
<keyword evidence="4" id="KW-0274">FAD</keyword>
<dbReference type="InterPro" id="IPR006076">
    <property type="entry name" value="FAD-dep_OxRdtase"/>
</dbReference>
<sequence>MEFSGLIKIAMHGAHPCDLDRRDWESGSGVLVDSVVPWIEQVLQGCVEVGRPVMMQACMYLMTPDGDFIIDFLGEEFGKDVVVAEGFSSHDFKMGPVVGRILAEMVIDGEVVGFELKHFRLGRFEEDPKGNAKEFEDQVSSHVNP</sequence>
<comment type="similarity">
    <text evidence="2">Belongs to the MSOX/MTOX family.</text>
</comment>
<dbReference type="GO" id="GO:0050660">
    <property type="term" value="F:flavin adenine dinucleotide binding"/>
    <property type="evidence" value="ECO:0007669"/>
    <property type="project" value="InterPro"/>
</dbReference>
<dbReference type="Proteomes" id="UP000504607">
    <property type="component" value="Unplaced"/>
</dbReference>
<gene>
    <name evidence="8" type="primary">LOC105037860</name>
</gene>
<evidence type="ECO:0000256" key="4">
    <source>
        <dbReference type="ARBA" id="ARBA00022827"/>
    </source>
</evidence>
<dbReference type="AlphaFoldDB" id="A0A6I9QMJ8"/>
<dbReference type="Pfam" id="PF01266">
    <property type="entry name" value="DAO"/>
    <property type="match status" value="1"/>
</dbReference>
<dbReference type="OrthoDB" id="424974at2759"/>
<organism evidence="7 8">
    <name type="scientific">Elaeis guineensis var. tenera</name>
    <name type="common">Oil palm</name>
    <dbReference type="NCBI Taxonomy" id="51953"/>
    <lineage>
        <taxon>Eukaryota</taxon>
        <taxon>Viridiplantae</taxon>
        <taxon>Streptophyta</taxon>
        <taxon>Embryophyta</taxon>
        <taxon>Tracheophyta</taxon>
        <taxon>Spermatophyta</taxon>
        <taxon>Magnoliopsida</taxon>
        <taxon>Liliopsida</taxon>
        <taxon>Arecaceae</taxon>
        <taxon>Arecoideae</taxon>
        <taxon>Cocoseae</taxon>
        <taxon>Elaeidinae</taxon>
        <taxon>Elaeis</taxon>
    </lineage>
</organism>
<keyword evidence="5" id="KW-0560">Oxidoreductase</keyword>
<dbReference type="InterPro" id="IPR036188">
    <property type="entry name" value="FAD/NAD-bd_sf"/>
</dbReference>
<feature type="domain" description="FAD dependent oxidoreductase" evidence="6">
    <location>
        <begin position="32"/>
        <end position="105"/>
    </location>
</feature>
<keyword evidence="3" id="KW-0285">Flavoprotein</keyword>
<evidence type="ECO:0000256" key="1">
    <source>
        <dbReference type="ARBA" id="ARBA00001974"/>
    </source>
</evidence>
<evidence type="ECO:0000256" key="5">
    <source>
        <dbReference type="ARBA" id="ARBA00023002"/>
    </source>
</evidence>
<dbReference type="PANTHER" id="PTHR10961:SF7">
    <property type="entry name" value="FAD DEPENDENT OXIDOREDUCTASE DOMAIN-CONTAINING PROTEIN"/>
    <property type="match status" value="1"/>
</dbReference>
<dbReference type="RefSeq" id="XP_010911778.2">
    <property type="nucleotide sequence ID" value="XM_010913476.2"/>
</dbReference>
<protein>
    <submittedName>
        <fullName evidence="8">Probable sarcosine oxidase</fullName>
    </submittedName>
</protein>
<dbReference type="InterPro" id="IPR045170">
    <property type="entry name" value="MTOX"/>
</dbReference>
<reference evidence="8" key="1">
    <citation type="submission" date="2025-08" db="UniProtKB">
        <authorList>
            <consortium name="RefSeq"/>
        </authorList>
    </citation>
    <scope>IDENTIFICATION</scope>
</reference>
<dbReference type="Gene3D" id="3.50.50.60">
    <property type="entry name" value="FAD/NAD(P)-binding domain"/>
    <property type="match status" value="1"/>
</dbReference>
<dbReference type="GO" id="GO:0008115">
    <property type="term" value="F:sarcosine oxidase activity"/>
    <property type="evidence" value="ECO:0007669"/>
    <property type="project" value="TreeGrafter"/>
</dbReference>
<dbReference type="PANTHER" id="PTHR10961">
    <property type="entry name" value="PEROXISOMAL SARCOSINE OXIDASE"/>
    <property type="match status" value="1"/>
</dbReference>
<evidence type="ECO:0000313" key="7">
    <source>
        <dbReference type="Proteomes" id="UP000504607"/>
    </source>
</evidence>
<proteinExistence type="inferred from homology"/>
<evidence type="ECO:0000256" key="3">
    <source>
        <dbReference type="ARBA" id="ARBA00022630"/>
    </source>
</evidence>
<name>A0A6I9QMJ8_ELAGV</name>
<evidence type="ECO:0000259" key="6">
    <source>
        <dbReference type="Pfam" id="PF01266"/>
    </source>
</evidence>
<dbReference type="InParanoid" id="A0A6I9QMJ8"/>
<evidence type="ECO:0000313" key="8">
    <source>
        <dbReference type="RefSeq" id="XP_010911778.2"/>
    </source>
</evidence>
<keyword evidence="7" id="KW-1185">Reference proteome</keyword>
<comment type="cofactor">
    <cofactor evidence="1">
        <name>FAD</name>
        <dbReference type="ChEBI" id="CHEBI:57692"/>
    </cofactor>
</comment>
<dbReference type="Gene3D" id="3.30.9.10">
    <property type="entry name" value="D-Amino Acid Oxidase, subunit A, domain 2"/>
    <property type="match status" value="1"/>
</dbReference>
<accession>A0A6I9QMJ8</accession>